<feature type="compositionally biased region" description="Basic and acidic residues" evidence="1">
    <location>
        <begin position="1"/>
        <end position="10"/>
    </location>
</feature>
<evidence type="ECO:0000313" key="4">
    <source>
        <dbReference type="Proteomes" id="UP000219669"/>
    </source>
</evidence>
<evidence type="ECO:0000256" key="1">
    <source>
        <dbReference type="SAM" id="MobiDB-lite"/>
    </source>
</evidence>
<keyword evidence="4" id="KW-1185">Reference proteome</keyword>
<dbReference type="Proteomes" id="UP000219669">
    <property type="component" value="Unassembled WGS sequence"/>
</dbReference>
<feature type="transmembrane region" description="Helical" evidence="2">
    <location>
        <begin position="42"/>
        <end position="60"/>
    </location>
</feature>
<proteinExistence type="predicted"/>
<sequence length="157" mass="17364">MVDFDKKNDENLPENATQSVSGSLNAENEAQLALKAKKRRTLIIWLRVIALLFVGFFFLAQCGMSKPKAKAAIVESCIKNVPFAQKWQNDLTARGLQDPEGKLVAQYCVCMWDAPLQKLSDKQIQSFAKISTAEQLALLGGEAAFTARDKQCVADLK</sequence>
<keyword evidence="2" id="KW-1133">Transmembrane helix</keyword>
<evidence type="ECO:0000313" key="3">
    <source>
        <dbReference type="EMBL" id="SOD69692.1"/>
    </source>
</evidence>
<reference evidence="3 4" key="1">
    <citation type="submission" date="2017-09" db="EMBL/GenBank/DDBJ databases">
        <authorList>
            <person name="Ehlers B."/>
            <person name="Leendertz F.H."/>
        </authorList>
    </citation>
    <scope>NUCLEOTIDE SEQUENCE [LARGE SCALE GENOMIC DNA]</scope>
    <source>
        <strain evidence="3 4">DSM 16848</strain>
    </source>
</reference>
<dbReference type="RefSeq" id="WP_224446370.1">
    <property type="nucleotide sequence ID" value="NZ_CP083931.1"/>
</dbReference>
<accession>A0A286EFJ9</accession>
<keyword evidence="2" id="KW-0472">Membrane</keyword>
<protein>
    <submittedName>
        <fullName evidence="3">Uncharacterized protein</fullName>
    </submittedName>
</protein>
<keyword evidence="2" id="KW-0812">Transmembrane</keyword>
<evidence type="ECO:0000256" key="2">
    <source>
        <dbReference type="SAM" id="Phobius"/>
    </source>
</evidence>
<organism evidence="3 4">
    <name type="scientific">Alysiella filiformis DSM 16848</name>
    <dbReference type="NCBI Taxonomy" id="1120981"/>
    <lineage>
        <taxon>Bacteria</taxon>
        <taxon>Pseudomonadati</taxon>
        <taxon>Pseudomonadota</taxon>
        <taxon>Betaproteobacteria</taxon>
        <taxon>Neisseriales</taxon>
        <taxon>Neisseriaceae</taxon>
        <taxon>Alysiella</taxon>
    </lineage>
</organism>
<dbReference type="EMBL" id="OCNF01000017">
    <property type="protein sequence ID" value="SOD69692.1"/>
    <property type="molecule type" value="Genomic_DNA"/>
</dbReference>
<dbReference type="AlphaFoldDB" id="A0A286EFJ9"/>
<gene>
    <name evidence="3" type="ORF">SAMN02746062_01800</name>
</gene>
<feature type="region of interest" description="Disordered" evidence="1">
    <location>
        <begin position="1"/>
        <end position="22"/>
    </location>
</feature>
<name>A0A286EFJ9_9NEIS</name>